<feature type="domain" description="Bacteriophage T5 Orf172 DNA-binding" evidence="2">
    <location>
        <begin position="12"/>
        <end position="93"/>
    </location>
</feature>
<organism evidence="3 4">
    <name type="scientific">Neisseria lactamica ATCC 23970</name>
    <dbReference type="NCBI Taxonomy" id="546265"/>
    <lineage>
        <taxon>Bacteria</taxon>
        <taxon>Pseudomonadati</taxon>
        <taxon>Pseudomonadota</taxon>
        <taxon>Betaproteobacteria</taxon>
        <taxon>Neisseriales</taxon>
        <taxon>Neisseriaceae</taxon>
        <taxon>Neisseria</taxon>
    </lineage>
</organism>
<evidence type="ECO:0000256" key="1">
    <source>
        <dbReference type="SAM" id="MobiDB-lite"/>
    </source>
</evidence>
<protein>
    <recommendedName>
        <fullName evidence="2">Bacteriophage T5 Orf172 DNA-binding domain-containing protein</fullName>
    </recommendedName>
</protein>
<feature type="region of interest" description="Disordered" evidence="1">
    <location>
        <begin position="109"/>
        <end position="128"/>
    </location>
</feature>
<comment type="caution">
    <text evidence="3">The sequence shown here is derived from an EMBL/GenBank/DDBJ whole genome shotgun (WGS) entry which is preliminary data.</text>
</comment>
<evidence type="ECO:0000313" key="3">
    <source>
        <dbReference type="EMBL" id="EEZ76499.1"/>
    </source>
</evidence>
<name>D0W7B5_NEILA</name>
<feature type="compositionally biased region" description="Basic and acidic residues" evidence="1">
    <location>
        <begin position="109"/>
        <end position="119"/>
    </location>
</feature>
<gene>
    <name evidence="3" type="ORF">NEILACOT_03413</name>
</gene>
<accession>D0W7B5</accession>
<dbReference type="InterPro" id="IPR018306">
    <property type="entry name" value="Phage_T5_Orf172_DNA-bd"/>
</dbReference>
<evidence type="ECO:0000259" key="2">
    <source>
        <dbReference type="SMART" id="SM00974"/>
    </source>
</evidence>
<dbReference type="EMBL" id="ACEQ02000004">
    <property type="protein sequence ID" value="EEZ76499.1"/>
    <property type="molecule type" value="Genomic_DNA"/>
</dbReference>
<dbReference type="PATRIC" id="fig|546265.8.peg.496"/>
<evidence type="ECO:0000313" key="4">
    <source>
        <dbReference type="Proteomes" id="UP000003843"/>
    </source>
</evidence>
<dbReference type="Proteomes" id="UP000003843">
    <property type="component" value="Unassembled WGS sequence"/>
</dbReference>
<dbReference type="SMART" id="SM00974">
    <property type="entry name" value="T5orf172"/>
    <property type="match status" value="1"/>
</dbReference>
<dbReference type="Pfam" id="PF10544">
    <property type="entry name" value="T5orf172"/>
    <property type="match status" value="1"/>
</dbReference>
<reference evidence="3 4" key="1">
    <citation type="submission" date="2009-10" db="EMBL/GenBank/DDBJ databases">
        <authorList>
            <person name="Weinstock G."/>
            <person name="Sodergren E."/>
            <person name="Clifton S."/>
            <person name="Fulton L."/>
            <person name="Fulton B."/>
            <person name="Courtney L."/>
            <person name="Fronick C."/>
            <person name="Harrison M."/>
            <person name="Strong C."/>
            <person name="Farmer C."/>
            <person name="Delahaunty K."/>
            <person name="Markovic C."/>
            <person name="Hall O."/>
            <person name="Minx P."/>
            <person name="Tomlinson C."/>
            <person name="Mitreva M."/>
            <person name="Nelson J."/>
            <person name="Hou S."/>
            <person name="Wollam A."/>
            <person name="Pepin K.H."/>
            <person name="Johnson M."/>
            <person name="Bhonagiri V."/>
            <person name="Nash W.E."/>
            <person name="Warren W."/>
            <person name="Chinwalla A."/>
            <person name="Mardis E.R."/>
            <person name="Wilson R.K."/>
        </authorList>
    </citation>
    <scope>NUCLEOTIDE SEQUENCE [LARGE SCALE GENOMIC DNA]</scope>
    <source>
        <strain evidence="3 4">ATCC 23970</strain>
    </source>
</reference>
<dbReference type="AlphaFoldDB" id="D0W7B5"/>
<proteinExistence type="predicted"/>
<sequence>MEKSGIDYLMKTVIKGVYKIGISDVSNFEGRMRHLENNGYANVAGLERILAVKTDNYKEKENLLHEIFSKSRIGDTELFAVDENLVKRLFLSLRGEIVFPKNETAESEFEKSVHERRQEGNAGSGRKQLLDLVRRGHREYPYALPRLLAGAASYKPRKSKIRLFKEAYFGKSGTRLTDEIADGIHIYTCFSRADFRGRIWKKPIPNIWNFSNPNRMPKAESRSKVQTDTVHVEEQYDGRFRHLLCRTGRRTGKPCRRTRP</sequence>